<keyword evidence="3" id="KW-0418">Kinase</keyword>
<proteinExistence type="predicted"/>
<dbReference type="PROSITE" id="PS50011">
    <property type="entry name" value="PROTEIN_KINASE_DOM"/>
    <property type="match status" value="1"/>
</dbReference>
<feature type="domain" description="Protein kinase" evidence="5">
    <location>
        <begin position="71"/>
        <end position="343"/>
    </location>
</feature>
<evidence type="ECO:0000313" key="7">
    <source>
        <dbReference type="Proteomes" id="UP000247702"/>
    </source>
</evidence>
<dbReference type="AlphaFoldDB" id="A0A2Z6S0L3"/>
<dbReference type="Gene3D" id="1.10.510.10">
    <property type="entry name" value="Transferase(Phosphotransferase) domain 1"/>
    <property type="match status" value="1"/>
</dbReference>
<dbReference type="InterPro" id="IPR011009">
    <property type="entry name" value="Kinase-like_dom_sf"/>
</dbReference>
<comment type="caution">
    <text evidence="6">The sequence shown here is derived from an EMBL/GenBank/DDBJ whole genome shotgun (WGS) entry which is preliminary data.</text>
</comment>
<keyword evidence="2" id="KW-0547">Nucleotide-binding</keyword>
<dbReference type="EMBL" id="BEXD01004086">
    <property type="protein sequence ID" value="GBC06593.1"/>
    <property type="molecule type" value="Genomic_DNA"/>
</dbReference>
<gene>
    <name evidence="6" type="ORF">RclHR1_06940010</name>
</gene>
<keyword evidence="7" id="KW-1185">Reference proteome</keyword>
<evidence type="ECO:0000256" key="4">
    <source>
        <dbReference type="ARBA" id="ARBA00022840"/>
    </source>
</evidence>
<dbReference type="Pfam" id="PF07714">
    <property type="entry name" value="PK_Tyr_Ser-Thr"/>
    <property type="match status" value="1"/>
</dbReference>
<dbReference type="InterPro" id="IPR001245">
    <property type="entry name" value="Ser-Thr/Tyr_kinase_cat_dom"/>
</dbReference>
<dbReference type="InterPro" id="IPR000719">
    <property type="entry name" value="Prot_kinase_dom"/>
</dbReference>
<keyword evidence="4" id="KW-0067">ATP-binding</keyword>
<evidence type="ECO:0000256" key="1">
    <source>
        <dbReference type="ARBA" id="ARBA00022679"/>
    </source>
</evidence>
<protein>
    <recommendedName>
        <fullName evidence="5">Protein kinase domain-containing protein</fullName>
    </recommendedName>
</protein>
<dbReference type="Proteomes" id="UP000247702">
    <property type="component" value="Unassembled WGS sequence"/>
</dbReference>
<dbReference type="GO" id="GO:0004674">
    <property type="term" value="F:protein serine/threonine kinase activity"/>
    <property type="evidence" value="ECO:0007669"/>
    <property type="project" value="TreeGrafter"/>
</dbReference>
<dbReference type="SUPFAM" id="SSF56112">
    <property type="entry name" value="Protein kinase-like (PK-like)"/>
    <property type="match status" value="1"/>
</dbReference>
<accession>A0A2Z6S0L3</accession>
<dbReference type="InterPro" id="IPR051681">
    <property type="entry name" value="Ser/Thr_Kinases-Pseudokinases"/>
</dbReference>
<reference evidence="6 7" key="1">
    <citation type="submission" date="2017-11" db="EMBL/GenBank/DDBJ databases">
        <title>The genome of Rhizophagus clarus HR1 reveals common genetic basis of auxotrophy among arbuscular mycorrhizal fungi.</title>
        <authorList>
            <person name="Kobayashi Y."/>
        </authorList>
    </citation>
    <scope>NUCLEOTIDE SEQUENCE [LARGE SCALE GENOMIC DNA]</scope>
    <source>
        <strain evidence="6 7">HR1</strain>
    </source>
</reference>
<dbReference type="GO" id="GO:0005524">
    <property type="term" value="F:ATP binding"/>
    <property type="evidence" value="ECO:0007669"/>
    <property type="project" value="UniProtKB-KW"/>
</dbReference>
<dbReference type="PANTHER" id="PTHR44329">
    <property type="entry name" value="SERINE/THREONINE-PROTEIN KINASE TNNI3K-RELATED"/>
    <property type="match status" value="1"/>
</dbReference>
<keyword evidence="1" id="KW-0808">Transferase</keyword>
<name>A0A2Z6S0L3_9GLOM</name>
<dbReference type="PRINTS" id="PR00109">
    <property type="entry name" value="TYRKINASE"/>
</dbReference>
<evidence type="ECO:0000256" key="3">
    <source>
        <dbReference type="ARBA" id="ARBA00022777"/>
    </source>
</evidence>
<evidence type="ECO:0000256" key="2">
    <source>
        <dbReference type="ARBA" id="ARBA00022741"/>
    </source>
</evidence>
<evidence type="ECO:0000313" key="6">
    <source>
        <dbReference type="EMBL" id="GBC06593.1"/>
    </source>
</evidence>
<evidence type="ECO:0000259" key="5">
    <source>
        <dbReference type="PROSITE" id="PS50011"/>
    </source>
</evidence>
<dbReference type="PANTHER" id="PTHR44329:SF288">
    <property type="entry name" value="MITOGEN-ACTIVATED PROTEIN KINASE KINASE KINASE 20"/>
    <property type="match status" value="1"/>
</dbReference>
<organism evidence="6 7">
    <name type="scientific">Rhizophagus clarus</name>
    <dbReference type="NCBI Taxonomy" id="94130"/>
    <lineage>
        <taxon>Eukaryota</taxon>
        <taxon>Fungi</taxon>
        <taxon>Fungi incertae sedis</taxon>
        <taxon>Mucoromycota</taxon>
        <taxon>Glomeromycotina</taxon>
        <taxon>Glomeromycetes</taxon>
        <taxon>Glomerales</taxon>
        <taxon>Glomeraceae</taxon>
        <taxon>Rhizophagus</taxon>
    </lineage>
</organism>
<sequence length="438" mass="50653">MLKKKVLMNSNNDTCKECGYNSLFCNVNHFKQNFRKWTSGNSNIDKLIQSTQLSAHYDVSIALEWIPYKKLNDIKYVSEGGFGKIYRAKWKDGNIQYWDSKNKNWERSGQNMIVALKSLNNSKNATSEFVNEIILHHKFKKGNGFIIEFYGITQDPKTKDYMMVLEYAEYGSLRNFLDNSFKELSWENKIQYLCSTAFGLVSIHENDLIHRNLHSGNVLKNNVQTSITDVGLCKPADCVTLEKMSYGVLPYIAPEVLRGQNYTKASDVYSFGMIMYEIISGLPPYYDVSHNENLAIKICQGLRPRFNIKVPSLIVDLIKKCLDANPLNRPTAFEVRKTIYPWWYNYEDQIELRKQIKEAEEANKKITSTNIALSYKKHSEAIYTSRLFNFNYLPEPKNSDDYYEQNDNITSIEYSGSFQIDISKLKISDKGQISESEG</sequence>